<proteinExistence type="predicted"/>
<feature type="region of interest" description="Disordered" evidence="2">
    <location>
        <begin position="332"/>
        <end position="351"/>
    </location>
</feature>
<evidence type="ECO:0000256" key="1">
    <source>
        <dbReference type="SAM" id="Coils"/>
    </source>
</evidence>
<evidence type="ECO:0000313" key="4">
    <source>
        <dbReference type="Proteomes" id="UP000009168"/>
    </source>
</evidence>
<dbReference type="EMBL" id="GG662556">
    <property type="protein sequence ID" value="EAS01770.2"/>
    <property type="molecule type" value="Genomic_DNA"/>
</dbReference>
<keyword evidence="1" id="KW-0175">Coiled coil</keyword>
<dbReference type="OrthoDB" id="288201at2759"/>
<dbReference type="GeneID" id="7836018"/>
<gene>
    <name evidence="3" type="ORF">TTHERM_00564160</name>
</gene>
<dbReference type="RefSeq" id="XP_001022015.2">
    <property type="nucleotide sequence ID" value="XM_001022015.2"/>
</dbReference>
<dbReference type="Proteomes" id="UP000009168">
    <property type="component" value="Unassembled WGS sequence"/>
</dbReference>
<sequence>MSQKAGFVNQKSTQNVTQVQKQTSQINKVCIQSSQIALNQIIPGSQENYSLLYSYIKQVDKWIRPKKMSKDQTQKMIEEIYTTKFQKETQHLLSGKSSLKLQKNIIPFPQHVYETIKKKSKQQKQLEQQLVNLLVSVEFYSQKQPEIKLFQQFLQQNYDDDDLIFFLFARAISEKVVGVEFYQQITQKYLDPSLIFISINKAQSIAIMVYGEADKENLENVLHNLKKNSDFDPTDLLHKRERKISIYNILIILISLYSNKNLLADQNVNLQSNKNQNKDQNISKITERLESFITSPIYSNNKFNTFCSAEKQEFALENEAFINDVQSKEEYSNQNGLRRSKNPFSQEFNANDNTFNQINSQQLNQPQQQEFPSSFEIIKQSFSSQEKDILKNIGILDQKIYDKNHPQQEQENGYQGERNAFRASKFSVSSNQNKIRERSCEDEQEYQLRQNEEDFLHDQQENFDYNEIQQENQQNELSEQRFQKSNFQNKQQNQKDENHFMNGLIYKSEYQIQQERKKKEQELQKQKQAEQQAQEKEQQEYESYQIELNNENQQIMFLNVHQRLEEFIEVMIQDSSHLSESQQQQLKDKLYDIISRRVNDLLASIFNNNFSIWFRSCQIQEPTPYQSEYLQDLLNKYQKLYKISPEQISKIDLNQFSKKILQTPELAKEIGRLIVSINLN</sequence>
<name>I7MGN9_TETTS</name>
<keyword evidence="4" id="KW-1185">Reference proteome</keyword>
<evidence type="ECO:0000256" key="2">
    <source>
        <dbReference type="SAM" id="MobiDB-lite"/>
    </source>
</evidence>
<accession>I7MGN9</accession>
<organism evidence="3 4">
    <name type="scientific">Tetrahymena thermophila (strain SB210)</name>
    <dbReference type="NCBI Taxonomy" id="312017"/>
    <lineage>
        <taxon>Eukaryota</taxon>
        <taxon>Sar</taxon>
        <taxon>Alveolata</taxon>
        <taxon>Ciliophora</taxon>
        <taxon>Intramacronucleata</taxon>
        <taxon>Oligohymenophorea</taxon>
        <taxon>Hymenostomatida</taxon>
        <taxon>Tetrahymenina</taxon>
        <taxon>Tetrahymenidae</taxon>
        <taxon>Tetrahymena</taxon>
    </lineage>
</organism>
<dbReference type="InParanoid" id="I7MGN9"/>
<dbReference type="eggNOG" id="ENOG502T213">
    <property type="taxonomic scope" value="Eukaryota"/>
</dbReference>
<reference evidence="4" key="1">
    <citation type="journal article" date="2006" name="PLoS Biol.">
        <title>Macronuclear genome sequence of the ciliate Tetrahymena thermophila, a model eukaryote.</title>
        <authorList>
            <person name="Eisen J.A."/>
            <person name="Coyne R.S."/>
            <person name="Wu M."/>
            <person name="Wu D."/>
            <person name="Thiagarajan M."/>
            <person name="Wortman J.R."/>
            <person name="Badger J.H."/>
            <person name="Ren Q."/>
            <person name="Amedeo P."/>
            <person name="Jones K.M."/>
            <person name="Tallon L.J."/>
            <person name="Delcher A.L."/>
            <person name="Salzberg S.L."/>
            <person name="Silva J.C."/>
            <person name="Haas B.J."/>
            <person name="Majoros W.H."/>
            <person name="Farzad M."/>
            <person name="Carlton J.M."/>
            <person name="Smith R.K. Jr."/>
            <person name="Garg J."/>
            <person name="Pearlman R.E."/>
            <person name="Karrer K.M."/>
            <person name="Sun L."/>
            <person name="Manning G."/>
            <person name="Elde N.C."/>
            <person name="Turkewitz A.P."/>
            <person name="Asai D.J."/>
            <person name="Wilkes D.E."/>
            <person name="Wang Y."/>
            <person name="Cai H."/>
            <person name="Collins K."/>
            <person name="Stewart B.A."/>
            <person name="Lee S.R."/>
            <person name="Wilamowska K."/>
            <person name="Weinberg Z."/>
            <person name="Ruzzo W.L."/>
            <person name="Wloga D."/>
            <person name="Gaertig J."/>
            <person name="Frankel J."/>
            <person name="Tsao C.-C."/>
            <person name="Gorovsky M.A."/>
            <person name="Keeling P.J."/>
            <person name="Waller R.F."/>
            <person name="Patron N.J."/>
            <person name="Cherry J.M."/>
            <person name="Stover N.A."/>
            <person name="Krieger C.J."/>
            <person name="del Toro C."/>
            <person name="Ryder H.F."/>
            <person name="Williamson S.C."/>
            <person name="Barbeau R.A."/>
            <person name="Hamilton E.P."/>
            <person name="Orias E."/>
        </authorList>
    </citation>
    <scope>NUCLEOTIDE SEQUENCE [LARGE SCALE GENOMIC DNA]</scope>
    <source>
        <strain evidence="4">SB210</strain>
    </source>
</reference>
<feature type="coiled-coil region" evidence="1">
    <location>
        <begin position="509"/>
        <end position="554"/>
    </location>
</feature>
<dbReference type="AlphaFoldDB" id="I7MGN9"/>
<evidence type="ECO:0000313" key="3">
    <source>
        <dbReference type="EMBL" id="EAS01770.2"/>
    </source>
</evidence>
<dbReference type="KEGG" id="tet:TTHERM_00564160"/>
<protein>
    <submittedName>
        <fullName evidence="3">Uncharacterized protein</fullName>
    </submittedName>
</protein>